<sequence>MRKKNRSVWIVNGAERPPFVSFADTSPINGGRKSFPQTQRIPPPPTAKAVESSSARVRARAGEVSRRDGGGSFGTNKTSRSLT</sequence>
<name>A0A3B0RIG1_9ZZZZ</name>
<feature type="region of interest" description="Disordered" evidence="1">
    <location>
        <begin position="19"/>
        <end position="83"/>
    </location>
</feature>
<organism evidence="2">
    <name type="scientific">hydrothermal vent metagenome</name>
    <dbReference type="NCBI Taxonomy" id="652676"/>
    <lineage>
        <taxon>unclassified sequences</taxon>
        <taxon>metagenomes</taxon>
        <taxon>ecological metagenomes</taxon>
    </lineage>
</organism>
<reference evidence="2" key="1">
    <citation type="submission" date="2018-06" db="EMBL/GenBank/DDBJ databases">
        <authorList>
            <person name="Zhirakovskaya E."/>
        </authorList>
    </citation>
    <scope>NUCLEOTIDE SEQUENCE</scope>
</reference>
<accession>A0A3B0RIG1</accession>
<dbReference type="AlphaFoldDB" id="A0A3B0RIG1"/>
<dbReference type="EMBL" id="UOEH01000109">
    <property type="protein sequence ID" value="VAV93224.1"/>
    <property type="molecule type" value="Genomic_DNA"/>
</dbReference>
<evidence type="ECO:0000313" key="2">
    <source>
        <dbReference type="EMBL" id="VAV93224.1"/>
    </source>
</evidence>
<proteinExistence type="predicted"/>
<feature type="compositionally biased region" description="Basic and acidic residues" evidence="1">
    <location>
        <begin position="60"/>
        <end position="69"/>
    </location>
</feature>
<feature type="compositionally biased region" description="Polar residues" evidence="1">
    <location>
        <begin position="74"/>
        <end position="83"/>
    </location>
</feature>
<gene>
    <name evidence="2" type="ORF">MNBD_ALPHA05-1963</name>
</gene>
<evidence type="ECO:0000256" key="1">
    <source>
        <dbReference type="SAM" id="MobiDB-lite"/>
    </source>
</evidence>
<protein>
    <submittedName>
        <fullName evidence="2">Uncharacterized protein</fullName>
    </submittedName>
</protein>